<accession>T1L5K3</accession>
<organism evidence="1 2">
    <name type="scientific">Tetranychus urticae</name>
    <name type="common">Two-spotted spider mite</name>
    <dbReference type="NCBI Taxonomy" id="32264"/>
    <lineage>
        <taxon>Eukaryota</taxon>
        <taxon>Metazoa</taxon>
        <taxon>Ecdysozoa</taxon>
        <taxon>Arthropoda</taxon>
        <taxon>Chelicerata</taxon>
        <taxon>Arachnida</taxon>
        <taxon>Acari</taxon>
        <taxon>Acariformes</taxon>
        <taxon>Trombidiformes</taxon>
        <taxon>Prostigmata</taxon>
        <taxon>Eleutherengona</taxon>
        <taxon>Raphignathae</taxon>
        <taxon>Tetranychoidea</taxon>
        <taxon>Tetranychidae</taxon>
        <taxon>Tetranychus</taxon>
    </lineage>
</organism>
<name>T1L5K3_TETUR</name>
<dbReference type="EMBL" id="CAEY01001314">
    <property type="status" value="NOT_ANNOTATED_CDS"/>
    <property type="molecule type" value="Genomic_DNA"/>
</dbReference>
<sequence length="214" mass="25746">MNRPILILKASVYWIDEYGYQQLKKRLFAQLESITGVPSQNIVSIYLRDPNVQGERPSYEYYHVIENLTNFLDHLAKERFCDAISFAGFRFLLDYKVYFDSPPDMNLPNTCVIYHLIPEWMVPEGMCRSGFCQHRNTKSIFNKIRDLINNVELNANIRFHVQPIEARRQRRKIYRQFNVLQYFELFCDDFYSRFPNDRQRIFNCEPNLYLRARG</sequence>
<evidence type="ECO:0000313" key="1">
    <source>
        <dbReference type="EnsemblMetazoa" id="tetur48g00080.1"/>
    </source>
</evidence>
<keyword evidence="2" id="KW-1185">Reference proteome</keyword>
<dbReference type="EnsemblMetazoa" id="tetur48g00080.1">
    <property type="protein sequence ID" value="tetur48g00080.1"/>
    <property type="gene ID" value="tetur48g00080"/>
</dbReference>
<dbReference type="AlphaFoldDB" id="T1L5K3"/>
<reference evidence="2" key="1">
    <citation type="submission" date="2011-08" db="EMBL/GenBank/DDBJ databases">
        <authorList>
            <person name="Rombauts S."/>
        </authorList>
    </citation>
    <scope>NUCLEOTIDE SEQUENCE</scope>
    <source>
        <strain evidence="2">London</strain>
    </source>
</reference>
<dbReference type="HOGENOM" id="CLU_071407_3_0_1"/>
<proteinExistence type="predicted"/>
<protein>
    <submittedName>
        <fullName evidence="1">Uncharacterized protein</fullName>
    </submittedName>
</protein>
<evidence type="ECO:0000313" key="2">
    <source>
        <dbReference type="Proteomes" id="UP000015104"/>
    </source>
</evidence>
<dbReference type="Proteomes" id="UP000015104">
    <property type="component" value="Unassembled WGS sequence"/>
</dbReference>
<reference evidence="1" key="2">
    <citation type="submission" date="2015-06" db="UniProtKB">
        <authorList>
            <consortium name="EnsemblMetazoa"/>
        </authorList>
    </citation>
    <scope>IDENTIFICATION</scope>
</reference>